<feature type="binding site" description="axial binding residue" evidence="10">
    <location>
        <position position="510"/>
    </location>
    <ligand>
        <name>heme</name>
        <dbReference type="ChEBI" id="CHEBI:30413"/>
    </ligand>
    <ligandPart>
        <name>Fe</name>
        <dbReference type="ChEBI" id="CHEBI:18248"/>
    </ligandPart>
</feature>
<keyword evidence="4 10" id="KW-0349">Heme</keyword>
<evidence type="ECO:0000256" key="3">
    <source>
        <dbReference type="ARBA" id="ARBA00010617"/>
    </source>
</evidence>
<dbReference type="Pfam" id="PF00067">
    <property type="entry name" value="p450"/>
    <property type="match status" value="2"/>
</dbReference>
<keyword evidence="7 10" id="KW-0408">Iron</keyword>
<evidence type="ECO:0000256" key="10">
    <source>
        <dbReference type="PIRSR" id="PIRSR602401-1"/>
    </source>
</evidence>
<evidence type="ECO:0000313" key="14">
    <source>
        <dbReference type="Proteomes" id="UP000323000"/>
    </source>
</evidence>
<dbReference type="PRINTS" id="PR00385">
    <property type="entry name" value="P450"/>
</dbReference>
<dbReference type="OrthoDB" id="2789670at2759"/>
<protein>
    <recommendedName>
        <fullName evidence="15">Cytochrome P450</fullName>
    </recommendedName>
</protein>
<dbReference type="PANTHER" id="PTHR47943">
    <property type="entry name" value="CYTOCHROME P450 93A3-LIKE"/>
    <property type="match status" value="1"/>
</dbReference>
<proteinExistence type="inferred from homology"/>
<name>A0A5C7HW42_9ROSI</name>
<dbReference type="GO" id="GO:0016020">
    <property type="term" value="C:membrane"/>
    <property type="evidence" value="ECO:0007669"/>
    <property type="project" value="UniProtKB-SubCell"/>
</dbReference>
<evidence type="ECO:0000256" key="8">
    <source>
        <dbReference type="ARBA" id="ARBA00023033"/>
    </source>
</evidence>
<keyword evidence="12" id="KW-0732">Signal</keyword>
<dbReference type="PROSITE" id="PS00086">
    <property type="entry name" value="CYTOCHROME_P450"/>
    <property type="match status" value="1"/>
</dbReference>
<accession>A0A5C7HW42</accession>
<evidence type="ECO:0000256" key="7">
    <source>
        <dbReference type="ARBA" id="ARBA00023004"/>
    </source>
</evidence>
<dbReference type="CDD" id="cd11072">
    <property type="entry name" value="CYP71-like"/>
    <property type="match status" value="1"/>
</dbReference>
<dbReference type="GO" id="GO:0016705">
    <property type="term" value="F:oxidoreductase activity, acting on paired donors, with incorporation or reduction of molecular oxygen"/>
    <property type="evidence" value="ECO:0007669"/>
    <property type="project" value="InterPro"/>
</dbReference>
<dbReference type="PRINTS" id="PR00463">
    <property type="entry name" value="EP450I"/>
</dbReference>
<evidence type="ECO:0000313" key="13">
    <source>
        <dbReference type="EMBL" id="TXG60536.1"/>
    </source>
</evidence>
<keyword evidence="8 11" id="KW-0503">Monooxygenase</keyword>
<reference evidence="14" key="1">
    <citation type="journal article" date="2019" name="Gigascience">
        <title>De novo genome assembly of the endangered Acer yangbiense, a plant species with extremely small populations endemic to Yunnan Province, China.</title>
        <authorList>
            <person name="Yang J."/>
            <person name="Wariss H.M."/>
            <person name="Tao L."/>
            <person name="Zhang R."/>
            <person name="Yun Q."/>
            <person name="Hollingsworth P."/>
            <person name="Dao Z."/>
            <person name="Luo G."/>
            <person name="Guo H."/>
            <person name="Ma Y."/>
            <person name="Sun W."/>
        </authorList>
    </citation>
    <scope>NUCLEOTIDE SEQUENCE [LARGE SCALE GENOMIC DNA]</scope>
    <source>
        <strain evidence="14">cv. Malutang</strain>
    </source>
</reference>
<evidence type="ECO:0000256" key="6">
    <source>
        <dbReference type="ARBA" id="ARBA00023002"/>
    </source>
</evidence>
<dbReference type="InterPro" id="IPR002401">
    <property type="entry name" value="Cyt_P450_E_grp-I"/>
</dbReference>
<dbReference type="GO" id="GO:0004497">
    <property type="term" value="F:monooxygenase activity"/>
    <property type="evidence" value="ECO:0007669"/>
    <property type="project" value="UniProtKB-KW"/>
</dbReference>
<evidence type="ECO:0000256" key="11">
    <source>
        <dbReference type="RuleBase" id="RU000461"/>
    </source>
</evidence>
<dbReference type="Proteomes" id="UP000323000">
    <property type="component" value="Chromosome 6"/>
</dbReference>
<keyword evidence="5 10" id="KW-0479">Metal-binding</keyword>
<keyword evidence="14" id="KW-1185">Reference proteome</keyword>
<keyword evidence="9" id="KW-0472">Membrane</keyword>
<dbReference type="GO" id="GO:0005506">
    <property type="term" value="F:iron ion binding"/>
    <property type="evidence" value="ECO:0007669"/>
    <property type="project" value="InterPro"/>
</dbReference>
<dbReference type="FunFam" id="1.10.630.10:FF:000011">
    <property type="entry name" value="Cytochrome P450 83B1"/>
    <property type="match status" value="1"/>
</dbReference>
<dbReference type="InterPro" id="IPR036396">
    <property type="entry name" value="Cyt_P450_sf"/>
</dbReference>
<dbReference type="EMBL" id="VAHF01000006">
    <property type="protein sequence ID" value="TXG60536.1"/>
    <property type="molecule type" value="Genomic_DNA"/>
</dbReference>
<dbReference type="GO" id="GO:0020037">
    <property type="term" value="F:heme binding"/>
    <property type="evidence" value="ECO:0007669"/>
    <property type="project" value="InterPro"/>
</dbReference>
<evidence type="ECO:0000256" key="4">
    <source>
        <dbReference type="ARBA" id="ARBA00022617"/>
    </source>
</evidence>
<evidence type="ECO:0000256" key="1">
    <source>
        <dbReference type="ARBA" id="ARBA00001971"/>
    </source>
</evidence>
<dbReference type="AlphaFoldDB" id="A0A5C7HW42"/>
<evidence type="ECO:0000256" key="2">
    <source>
        <dbReference type="ARBA" id="ARBA00004370"/>
    </source>
</evidence>
<dbReference type="InterPro" id="IPR017972">
    <property type="entry name" value="Cyt_P450_CS"/>
</dbReference>
<comment type="caution">
    <text evidence="13">The sequence shown here is derived from an EMBL/GenBank/DDBJ whole genome shotgun (WGS) entry which is preliminary data.</text>
</comment>
<evidence type="ECO:0000256" key="12">
    <source>
        <dbReference type="SAM" id="SignalP"/>
    </source>
</evidence>
<comment type="cofactor">
    <cofactor evidence="1 10">
        <name>heme</name>
        <dbReference type="ChEBI" id="CHEBI:30413"/>
    </cofactor>
</comment>
<comment type="subcellular location">
    <subcellularLocation>
        <location evidence="2">Membrane</location>
    </subcellularLocation>
</comment>
<dbReference type="Gene3D" id="1.10.630.10">
    <property type="entry name" value="Cytochrome P450"/>
    <property type="match status" value="1"/>
</dbReference>
<evidence type="ECO:0000256" key="5">
    <source>
        <dbReference type="ARBA" id="ARBA00022723"/>
    </source>
</evidence>
<gene>
    <name evidence="13" type="ORF">EZV62_015109</name>
</gene>
<dbReference type="InterPro" id="IPR001128">
    <property type="entry name" value="Cyt_P450"/>
</dbReference>
<dbReference type="PANTHER" id="PTHR47943:SF2">
    <property type="entry name" value="CYTOCHROME P450"/>
    <property type="match status" value="1"/>
</dbReference>
<feature type="chain" id="PRO_5022957641" description="Cytochrome P450" evidence="12">
    <location>
        <begin position="22"/>
        <end position="570"/>
    </location>
</feature>
<evidence type="ECO:0008006" key="15">
    <source>
        <dbReference type="Google" id="ProtNLM"/>
    </source>
</evidence>
<organism evidence="13 14">
    <name type="scientific">Acer yangbiense</name>
    <dbReference type="NCBI Taxonomy" id="1000413"/>
    <lineage>
        <taxon>Eukaryota</taxon>
        <taxon>Viridiplantae</taxon>
        <taxon>Streptophyta</taxon>
        <taxon>Embryophyta</taxon>
        <taxon>Tracheophyta</taxon>
        <taxon>Spermatophyta</taxon>
        <taxon>Magnoliopsida</taxon>
        <taxon>eudicotyledons</taxon>
        <taxon>Gunneridae</taxon>
        <taxon>Pentapetalae</taxon>
        <taxon>rosids</taxon>
        <taxon>malvids</taxon>
        <taxon>Sapindales</taxon>
        <taxon>Sapindaceae</taxon>
        <taxon>Hippocastanoideae</taxon>
        <taxon>Acereae</taxon>
        <taxon>Acer</taxon>
    </lineage>
</organism>
<comment type="similarity">
    <text evidence="3 11">Belongs to the cytochrome P450 family.</text>
</comment>
<sequence length="570" mass="64518">MSWTLTTVAVFALVFLLRVLSRQRNGKSKRLPPGPKGFPIYGSLHLLGKFPHRDLHKLAQKYGPIMHLRLGLVPTVVVSSPQAVKSQSLKEFEHSGSSSCKEVPRQRAAKRLKESDIVRDSATFQQLFVLKNFAATHAAELFLKTHDLVFASRPRLQIFKHVFYGQKNMTFAQYGSYWRTVRKICTIELLSHVKINSFKSMRKEELDLLIASIKEAACSRGTAVDLSAKVACLTSDMTYRMVFGKKCTDREVDEIGSKAAMHEGTVLAESSNLADYVPLIASLDLQWLKKRMESISKVLDGFLEKIIGEHEQSKDETKNKDFVDVLLSFMGSKETEYRIQKDHIKAKILFEIPSDSNDCLIIALDQDVLIASMDTSAAAVEWTISELIRHPNIMKKVQIELEDVVGKDRRVEESDLNNLKYLAMVVKETFRLHPVVPLLLPHESTENCTVDGFHIPKNSRILITAYAIGRYPNAWDDPEKFIPERFVGNNIDLHSHDFQLIPFGYGRRSCPGMQLGLIVVQLVAAQLLHCFDWELPDGLFPTELDMSENIGLVASRTNHLLAIPTYRLNK</sequence>
<dbReference type="SUPFAM" id="SSF48264">
    <property type="entry name" value="Cytochrome P450"/>
    <property type="match status" value="1"/>
</dbReference>
<evidence type="ECO:0000256" key="9">
    <source>
        <dbReference type="ARBA" id="ARBA00023136"/>
    </source>
</evidence>
<feature type="signal peptide" evidence="12">
    <location>
        <begin position="1"/>
        <end position="21"/>
    </location>
</feature>
<keyword evidence="6 11" id="KW-0560">Oxidoreductase</keyword>